<evidence type="ECO:0000313" key="2">
    <source>
        <dbReference type="Proteomes" id="UP001159363"/>
    </source>
</evidence>
<accession>A0ABQ9HB42</accession>
<dbReference type="EMBL" id="JARBHB010000006">
    <property type="protein sequence ID" value="KAJ8881508.1"/>
    <property type="molecule type" value="Genomic_DNA"/>
</dbReference>
<name>A0ABQ9HB42_9NEOP</name>
<gene>
    <name evidence="1" type="ORF">PR048_017990</name>
</gene>
<protein>
    <submittedName>
        <fullName evidence="1">Uncharacterized protein</fullName>
    </submittedName>
</protein>
<sequence length="90" mass="10121">MQQCTPFVISTLFISGTGERKCDIANCFNILASTLSTIISNCMWIENNSVFVRTHRICSKSCKNEDLGKNLFEWLIEARTSNINVSVSIL</sequence>
<keyword evidence="2" id="KW-1185">Reference proteome</keyword>
<dbReference type="Proteomes" id="UP001159363">
    <property type="component" value="Chromosome 5"/>
</dbReference>
<organism evidence="1 2">
    <name type="scientific">Dryococelus australis</name>
    <dbReference type="NCBI Taxonomy" id="614101"/>
    <lineage>
        <taxon>Eukaryota</taxon>
        <taxon>Metazoa</taxon>
        <taxon>Ecdysozoa</taxon>
        <taxon>Arthropoda</taxon>
        <taxon>Hexapoda</taxon>
        <taxon>Insecta</taxon>
        <taxon>Pterygota</taxon>
        <taxon>Neoptera</taxon>
        <taxon>Polyneoptera</taxon>
        <taxon>Phasmatodea</taxon>
        <taxon>Verophasmatodea</taxon>
        <taxon>Anareolatae</taxon>
        <taxon>Phasmatidae</taxon>
        <taxon>Eurycanthinae</taxon>
        <taxon>Dryococelus</taxon>
    </lineage>
</organism>
<proteinExistence type="predicted"/>
<reference evidence="1 2" key="1">
    <citation type="submission" date="2023-02" db="EMBL/GenBank/DDBJ databases">
        <title>LHISI_Scaffold_Assembly.</title>
        <authorList>
            <person name="Stuart O.P."/>
            <person name="Cleave R."/>
            <person name="Magrath M.J.L."/>
            <person name="Mikheyev A.S."/>
        </authorList>
    </citation>
    <scope>NUCLEOTIDE SEQUENCE [LARGE SCALE GENOMIC DNA]</scope>
    <source>
        <strain evidence="1">Daus_M_001</strain>
        <tissue evidence="1">Leg muscle</tissue>
    </source>
</reference>
<comment type="caution">
    <text evidence="1">The sequence shown here is derived from an EMBL/GenBank/DDBJ whole genome shotgun (WGS) entry which is preliminary data.</text>
</comment>
<evidence type="ECO:0000313" key="1">
    <source>
        <dbReference type="EMBL" id="KAJ8881508.1"/>
    </source>
</evidence>